<evidence type="ECO:0000256" key="5">
    <source>
        <dbReference type="ARBA" id="ARBA00023136"/>
    </source>
</evidence>
<comment type="subcellular location">
    <subcellularLocation>
        <location evidence="1">Membrane</location>
        <topology evidence="1">Multi-pass membrane protein</topology>
    </subcellularLocation>
</comment>
<dbReference type="InterPro" id="IPR018908">
    <property type="entry name" value="TMEM234"/>
</dbReference>
<dbReference type="Gene3D" id="1.10.3730.20">
    <property type="match status" value="1"/>
</dbReference>
<evidence type="ECO:0000313" key="7">
    <source>
        <dbReference type="EMBL" id="NDV39654.1"/>
    </source>
</evidence>
<proteinExistence type="inferred from homology"/>
<evidence type="ECO:0000256" key="6">
    <source>
        <dbReference type="SAM" id="Phobius"/>
    </source>
</evidence>
<dbReference type="EMBL" id="GIBP01010685">
    <property type="protein sequence ID" value="NDV39654.1"/>
    <property type="molecule type" value="Transcribed_RNA"/>
</dbReference>
<dbReference type="PANTHER" id="PTHR28668:SF1">
    <property type="entry name" value="TRANSMEMBRANE PROTEIN 234"/>
    <property type="match status" value="1"/>
</dbReference>
<dbReference type="GO" id="GO:0016020">
    <property type="term" value="C:membrane"/>
    <property type="evidence" value="ECO:0007669"/>
    <property type="project" value="UniProtKB-SubCell"/>
</dbReference>
<dbReference type="InterPro" id="IPR037185">
    <property type="entry name" value="EmrE-like"/>
</dbReference>
<evidence type="ECO:0000256" key="1">
    <source>
        <dbReference type="ARBA" id="ARBA00004141"/>
    </source>
</evidence>
<keyword evidence="4 6" id="KW-1133">Transmembrane helix</keyword>
<name>A0A6B2LRI6_9EUKA</name>
<accession>A0A6B2LRI6</accession>
<feature type="transmembrane region" description="Helical" evidence="6">
    <location>
        <begin position="87"/>
        <end position="105"/>
    </location>
</feature>
<feature type="transmembrane region" description="Helical" evidence="6">
    <location>
        <begin position="25"/>
        <end position="50"/>
    </location>
</feature>
<evidence type="ECO:0000256" key="3">
    <source>
        <dbReference type="ARBA" id="ARBA00022692"/>
    </source>
</evidence>
<evidence type="ECO:0000256" key="4">
    <source>
        <dbReference type="ARBA" id="ARBA00022989"/>
    </source>
</evidence>
<dbReference type="AlphaFoldDB" id="A0A6B2LRI6"/>
<evidence type="ECO:0000256" key="2">
    <source>
        <dbReference type="ARBA" id="ARBA00005977"/>
    </source>
</evidence>
<comment type="similarity">
    <text evidence="2">Belongs to the TMEM234 family.</text>
</comment>
<sequence length="109" mass="12199">MKIGTRGLGQLKKTNSFFWDLLQEYYYMLTSPIYLTALLVNISGSVLFYYALSNQQISQIVTITNSLTYLVTTVTSKLLGEQGINKYTYIGMCFVILGVSICVVSKDGQ</sequence>
<reference evidence="7" key="1">
    <citation type="journal article" date="2020" name="J. Eukaryot. Microbiol.">
        <title>De novo Sequencing, Assembly and Annotation of the Transcriptome for the Free-Living Testate Amoeba Arcella intermedia.</title>
        <authorList>
            <person name="Ribeiro G.M."/>
            <person name="Porfirio-Sousa A.L."/>
            <person name="Maurer-Alcala X.X."/>
            <person name="Katz L.A."/>
            <person name="Lahr D.J.G."/>
        </authorList>
    </citation>
    <scope>NUCLEOTIDE SEQUENCE</scope>
</reference>
<dbReference type="Pfam" id="PF10639">
    <property type="entry name" value="TMEM234"/>
    <property type="match status" value="1"/>
</dbReference>
<keyword evidence="3 6" id="KW-0812">Transmembrane</keyword>
<protein>
    <submittedName>
        <fullName evidence="7">Uncharacterized protein</fullName>
    </submittedName>
</protein>
<dbReference type="SUPFAM" id="SSF103481">
    <property type="entry name" value="Multidrug resistance efflux transporter EmrE"/>
    <property type="match status" value="1"/>
</dbReference>
<organism evidence="7">
    <name type="scientific">Arcella intermedia</name>
    <dbReference type="NCBI Taxonomy" id="1963864"/>
    <lineage>
        <taxon>Eukaryota</taxon>
        <taxon>Amoebozoa</taxon>
        <taxon>Tubulinea</taxon>
        <taxon>Elardia</taxon>
        <taxon>Arcellinida</taxon>
        <taxon>Sphaerothecina</taxon>
        <taxon>Arcellidae</taxon>
        <taxon>Arcella</taxon>
    </lineage>
</organism>
<dbReference type="PANTHER" id="PTHR28668">
    <property type="entry name" value="TRANSMEMBRANE PROTEIN 234"/>
    <property type="match status" value="1"/>
</dbReference>
<keyword evidence="5 6" id="KW-0472">Membrane</keyword>